<comment type="caution">
    <text evidence="1">The sequence shown here is derived from an EMBL/GenBank/DDBJ whole genome shotgun (WGS) entry which is preliminary data.</text>
</comment>
<keyword evidence="2" id="KW-1185">Reference proteome</keyword>
<dbReference type="InterPro" id="IPR006311">
    <property type="entry name" value="TAT_signal"/>
</dbReference>
<reference evidence="2" key="1">
    <citation type="journal article" date="2019" name="Int. J. Syst. Evol. Microbiol.">
        <title>The Global Catalogue of Microorganisms (GCM) 10K type strain sequencing project: providing services to taxonomists for standard genome sequencing and annotation.</title>
        <authorList>
            <consortium name="The Broad Institute Genomics Platform"/>
            <consortium name="The Broad Institute Genome Sequencing Center for Infectious Disease"/>
            <person name="Wu L."/>
            <person name="Ma J."/>
        </authorList>
    </citation>
    <scope>NUCLEOTIDE SEQUENCE [LARGE SCALE GENOMIC DNA]</scope>
    <source>
        <strain evidence="2">CGMCC 4.7317</strain>
    </source>
</reference>
<dbReference type="InterPro" id="IPR010869">
    <property type="entry name" value="DUF1501"/>
</dbReference>
<dbReference type="RefSeq" id="WP_386765343.1">
    <property type="nucleotide sequence ID" value="NZ_JBHSTI010000008.1"/>
</dbReference>
<organism evidence="1 2">
    <name type="scientific">Longivirga aurantiaca</name>
    <dbReference type="NCBI Taxonomy" id="1837743"/>
    <lineage>
        <taxon>Bacteria</taxon>
        <taxon>Bacillati</taxon>
        <taxon>Actinomycetota</taxon>
        <taxon>Actinomycetes</taxon>
        <taxon>Sporichthyales</taxon>
        <taxon>Sporichthyaceae</taxon>
        <taxon>Longivirga</taxon>
    </lineage>
</organism>
<protein>
    <submittedName>
        <fullName evidence="1">DUF1501 domain-containing protein</fullName>
    </submittedName>
</protein>
<sequence length="437" mass="44974">MTTTDSRTGCDDCTRAERAGAVTRRGLLRGLLGTGAALVTLPVLETVSTQVAYAANWTGDTVVVISLRGGFDGLNAVVPVGDPDYLARRPGIGVPAAATVQLDSFFGLHPGLSALKPLYDNGSLAVVHATGLPNPNRSHFDAMVEMENAAVGSSTRTGWIGRTLGLTTPSGPFAAVQMGWGDVPDSVIGPVPVLAMHDLGDFSIAGVNTSSDRARWSTALSMLHAGAPAPVLAATQTTVGALSTVAAITATSYHPANGAVYPSGDLGDTLKDVARIIKSGLGVQAVTLDVGNWDMHAGLGPTGNPRAGWMWNQLVELGSALAAFAKDMGSAMDSTTVLTLSEFGRRAYENDSNGVDHGWGNATFVLGGGVNGGQVYGTWPGLGVDEMVDGDLAVTTDYRTVLADVLRNRVGATVEQLGTVLPGYSGPTTFGLTKPRA</sequence>
<accession>A0ABW1SZ62</accession>
<dbReference type="PROSITE" id="PS51318">
    <property type="entry name" value="TAT"/>
    <property type="match status" value="1"/>
</dbReference>
<dbReference type="PANTHER" id="PTHR43737:SF1">
    <property type="entry name" value="DUF1501 DOMAIN-CONTAINING PROTEIN"/>
    <property type="match status" value="1"/>
</dbReference>
<name>A0ABW1SZ62_9ACTN</name>
<dbReference type="Proteomes" id="UP001596138">
    <property type="component" value="Unassembled WGS sequence"/>
</dbReference>
<proteinExistence type="predicted"/>
<dbReference type="EMBL" id="JBHSTI010000008">
    <property type="protein sequence ID" value="MFC6237753.1"/>
    <property type="molecule type" value="Genomic_DNA"/>
</dbReference>
<evidence type="ECO:0000313" key="1">
    <source>
        <dbReference type="EMBL" id="MFC6237753.1"/>
    </source>
</evidence>
<gene>
    <name evidence="1" type="ORF">ACFQGU_07670</name>
</gene>
<evidence type="ECO:0000313" key="2">
    <source>
        <dbReference type="Proteomes" id="UP001596138"/>
    </source>
</evidence>
<dbReference type="Pfam" id="PF07394">
    <property type="entry name" value="DUF1501"/>
    <property type="match status" value="1"/>
</dbReference>
<dbReference type="PANTHER" id="PTHR43737">
    <property type="entry name" value="BLL7424 PROTEIN"/>
    <property type="match status" value="1"/>
</dbReference>